<comment type="caution">
    <text evidence="1">The sequence shown here is derived from an EMBL/GenBank/DDBJ whole genome shotgun (WGS) entry which is preliminary data.</text>
</comment>
<dbReference type="KEGG" id="btha:DR62_07655"/>
<dbReference type="AlphaFoldDB" id="A0AAW9CQ28"/>
<reference evidence="1" key="1">
    <citation type="submission" date="2018-08" db="EMBL/GenBank/DDBJ databases">
        <title>Identification of Burkholderia cepacia strains that express a Burkholderia pseudomallei-like capsular polysaccharide.</title>
        <authorList>
            <person name="Burtnick M.N."/>
            <person name="Vongsouvath M."/>
            <person name="Newton P."/>
            <person name="Wuthiekanun V."/>
            <person name="Limmathurotsakul D."/>
            <person name="Brett P.J."/>
            <person name="Chantratita N."/>
            <person name="Dance D.A."/>
        </authorList>
    </citation>
    <scope>NUCLEOTIDE SEQUENCE</scope>
    <source>
        <strain evidence="1">SBXCC001</strain>
    </source>
</reference>
<protein>
    <submittedName>
        <fullName evidence="1">Uncharacterized protein</fullName>
    </submittedName>
</protein>
<dbReference type="Proteomes" id="UP001272137">
    <property type="component" value="Unassembled WGS sequence"/>
</dbReference>
<accession>A0AAW9CQ28</accession>
<proteinExistence type="predicted"/>
<organism evidence="1 2">
    <name type="scientific">Burkholderia thailandensis</name>
    <dbReference type="NCBI Taxonomy" id="57975"/>
    <lineage>
        <taxon>Bacteria</taxon>
        <taxon>Pseudomonadati</taxon>
        <taxon>Pseudomonadota</taxon>
        <taxon>Betaproteobacteria</taxon>
        <taxon>Burkholderiales</taxon>
        <taxon>Burkholderiaceae</taxon>
        <taxon>Burkholderia</taxon>
        <taxon>pseudomallei group</taxon>
    </lineage>
</organism>
<name>A0AAW9CQ28_BURTH</name>
<evidence type="ECO:0000313" key="1">
    <source>
        <dbReference type="EMBL" id="MDW9253105.1"/>
    </source>
</evidence>
<sequence>MRIGAWRAHVCGGRCDQATSAARLIPRDRPAPFDARRAVCGAQCGWHRDGAAGVLSALPACEGVAGAQVANRCVASA</sequence>
<dbReference type="EMBL" id="QXCT01000001">
    <property type="protein sequence ID" value="MDW9253105.1"/>
    <property type="molecule type" value="Genomic_DNA"/>
</dbReference>
<gene>
    <name evidence="1" type="ORF">C7S16_4760</name>
</gene>
<evidence type="ECO:0000313" key="2">
    <source>
        <dbReference type="Proteomes" id="UP001272137"/>
    </source>
</evidence>